<organism evidence="8 9">
    <name type="scientific">Lentzea indica</name>
    <dbReference type="NCBI Taxonomy" id="2604800"/>
    <lineage>
        <taxon>Bacteria</taxon>
        <taxon>Bacillati</taxon>
        <taxon>Actinomycetota</taxon>
        <taxon>Actinomycetes</taxon>
        <taxon>Pseudonocardiales</taxon>
        <taxon>Pseudonocardiaceae</taxon>
        <taxon>Lentzea</taxon>
    </lineage>
</organism>
<evidence type="ECO:0000256" key="4">
    <source>
        <dbReference type="ARBA" id="ARBA00022989"/>
    </source>
</evidence>
<reference evidence="8 9" key="1">
    <citation type="submission" date="2019-08" db="EMBL/GenBank/DDBJ databases">
        <title>Lentzea from Indian Himalayas.</title>
        <authorList>
            <person name="Mandal S."/>
            <person name="Mallick Gupta A."/>
            <person name="Maiti P.K."/>
            <person name="Sarkar J."/>
            <person name="Mandal S."/>
        </authorList>
    </citation>
    <scope>NUCLEOTIDE SEQUENCE [LARGE SCALE GENOMIC DNA]</scope>
    <source>
        <strain evidence="8 9">PSKA42</strain>
    </source>
</reference>
<proteinExistence type="predicted"/>
<name>A0ABX1FEN0_9PSEU</name>
<dbReference type="Pfam" id="PF01578">
    <property type="entry name" value="Cytochrom_C_asm"/>
    <property type="match status" value="1"/>
</dbReference>
<keyword evidence="3" id="KW-0201">Cytochrome c-type biogenesis</keyword>
<protein>
    <recommendedName>
        <fullName evidence="7">Cytochrome c assembly protein domain-containing protein</fullName>
    </recommendedName>
</protein>
<evidence type="ECO:0000256" key="6">
    <source>
        <dbReference type="SAM" id="Phobius"/>
    </source>
</evidence>
<evidence type="ECO:0000256" key="1">
    <source>
        <dbReference type="ARBA" id="ARBA00004141"/>
    </source>
</evidence>
<evidence type="ECO:0000313" key="9">
    <source>
        <dbReference type="Proteomes" id="UP001515943"/>
    </source>
</evidence>
<dbReference type="PANTHER" id="PTHR30071:SF1">
    <property type="entry name" value="CYTOCHROME B_B6 PROTEIN-RELATED"/>
    <property type="match status" value="1"/>
</dbReference>
<dbReference type="PANTHER" id="PTHR30071">
    <property type="entry name" value="HEME EXPORTER PROTEIN C"/>
    <property type="match status" value="1"/>
</dbReference>
<evidence type="ECO:0000256" key="3">
    <source>
        <dbReference type="ARBA" id="ARBA00022748"/>
    </source>
</evidence>
<comment type="caution">
    <text evidence="8">The sequence shown here is derived from an EMBL/GenBank/DDBJ whole genome shotgun (WGS) entry which is preliminary data.</text>
</comment>
<keyword evidence="2 6" id="KW-0812">Transmembrane</keyword>
<feature type="transmembrane region" description="Helical" evidence="6">
    <location>
        <begin position="64"/>
        <end position="81"/>
    </location>
</feature>
<dbReference type="InterPro" id="IPR002541">
    <property type="entry name" value="Cyt_c_assembly"/>
</dbReference>
<dbReference type="InterPro" id="IPR045062">
    <property type="entry name" value="Cyt_c_biogenesis_CcsA/CcmC"/>
</dbReference>
<evidence type="ECO:0000313" key="8">
    <source>
        <dbReference type="EMBL" id="NKE57414.1"/>
    </source>
</evidence>
<keyword evidence="4 6" id="KW-1133">Transmembrane helix</keyword>
<comment type="subcellular location">
    <subcellularLocation>
        <location evidence="1">Membrane</location>
        <topology evidence="1">Multi-pass membrane protein</topology>
    </subcellularLocation>
</comment>
<keyword evidence="9" id="KW-1185">Reference proteome</keyword>
<accession>A0ABX1FEN0</accession>
<feature type="transmembrane region" description="Helical" evidence="6">
    <location>
        <begin position="167"/>
        <end position="190"/>
    </location>
</feature>
<feature type="transmembrane region" description="Helical" evidence="6">
    <location>
        <begin position="32"/>
        <end position="52"/>
    </location>
</feature>
<feature type="transmembrane region" description="Helical" evidence="6">
    <location>
        <begin position="88"/>
        <end position="109"/>
    </location>
</feature>
<evidence type="ECO:0000256" key="2">
    <source>
        <dbReference type="ARBA" id="ARBA00022692"/>
    </source>
</evidence>
<dbReference type="EMBL" id="VSRL01000031">
    <property type="protein sequence ID" value="NKE57414.1"/>
    <property type="molecule type" value="Genomic_DNA"/>
</dbReference>
<feature type="transmembrane region" description="Helical" evidence="6">
    <location>
        <begin position="121"/>
        <end position="146"/>
    </location>
</feature>
<gene>
    <name evidence="8" type="ORF">FXN61_11445</name>
</gene>
<dbReference type="Proteomes" id="UP001515943">
    <property type="component" value="Unassembled WGS sequence"/>
</dbReference>
<evidence type="ECO:0000256" key="5">
    <source>
        <dbReference type="ARBA" id="ARBA00023136"/>
    </source>
</evidence>
<keyword evidence="5 6" id="KW-0472">Membrane</keyword>
<evidence type="ECO:0000259" key="7">
    <source>
        <dbReference type="Pfam" id="PF01578"/>
    </source>
</evidence>
<feature type="domain" description="Cytochrome c assembly protein" evidence="7">
    <location>
        <begin position="58"/>
        <end position="197"/>
    </location>
</feature>
<sequence length="206" mass="22244">MAAALLGAAEWSLTRYSGGAPRAAIRCGRMGVALTVLGAGLHLGSLVLRGVAAQRVPWGNLYEYMSSVGLIAVAAWLYLVWRHNVRRLSVFVLLPLALLLFIGGNQLYAEVAPLQPALRSYWIAIHVAAAIMASGVFLLSGIVSALHLWAEHRPVKRLPPAEHLDRVAYRTGTFGFVTLTFAIITGAVWAEAAWGRYRKVGLCSAL</sequence>